<dbReference type="EMBL" id="FQ311872">
    <property type="protein sequence ID" value="CBS90766.1"/>
    <property type="molecule type" value="Genomic_DNA"/>
</dbReference>
<keyword evidence="1" id="KW-0614">Plasmid</keyword>
<reference evidence="2" key="1">
    <citation type="journal article" date="2011" name="PLoS Genet.">
        <title>Azospirillum genomes reveal transition of bacteria from aquatic to terrestrial environments.</title>
        <authorList>
            <person name="Wisniewski-Dye F."/>
            <person name="Borziak K."/>
            <person name="Khalsa-Moyers G."/>
            <person name="Alexandre G."/>
            <person name="Sukharnikov L.O."/>
            <person name="Wuichet K."/>
            <person name="Hurst G.B."/>
            <person name="McDonald W.H."/>
            <person name="Robertson J.S."/>
            <person name="Barbe V."/>
            <person name="Calteau A."/>
            <person name="Rouy Z."/>
            <person name="Mangenot S."/>
            <person name="Prigent-Combaret C."/>
            <person name="Normand P."/>
            <person name="Boyer M."/>
            <person name="Siguier P."/>
            <person name="Dessaux Y."/>
            <person name="Elmerich C."/>
            <person name="Condemine G."/>
            <person name="Krishnen G."/>
            <person name="Kennedy I."/>
            <person name="Paterson A.H."/>
            <person name="Gonzalez V."/>
            <person name="Mavingui P."/>
            <person name="Zhulin I.B."/>
        </authorList>
    </citation>
    <scope>NUCLEOTIDE SEQUENCE [LARGE SCALE GENOMIC DNA]</scope>
    <source>
        <strain evidence="2">4B</strain>
    </source>
</reference>
<sequence length="38" mass="4275">MRRAMGAQWVAFLTLLQCSMDRRDGTGDNRGYSEGQVP</sequence>
<name>G7ZH66_AZOL4</name>
<gene>
    <name evidence="1" type="ordered locus">AZOLI_p40381</name>
</gene>
<protein>
    <submittedName>
        <fullName evidence="1">Uncharacterized protein</fullName>
    </submittedName>
</protein>
<dbReference type="KEGG" id="ali:AZOLI_p40381"/>
<evidence type="ECO:0000313" key="2">
    <source>
        <dbReference type="Proteomes" id="UP000005667"/>
    </source>
</evidence>
<dbReference type="AlphaFoldDB" id="G7ZH66"/>
<organism evidence="1 2">
    <name type="scientific">Azospirillum lipoferum (strain 4B)</name>
    <dbReference type="NCBI Taxonomy" id="862719"/>
    <lineage>
        <taxon>Bacteria</taxon>
        <taxon>Pseudomonadati</taxon>
        <taxon>Pseudomonadota</taxon>
        <taxon>Alphaproteobacteria</taxon>
        <taxon>Rhodospirillales</taxon>
        <taxon>Azospirillaceae</taxon>
        <taxon>Azospirillum</taxon>
    </lineage>
</organism>
<keyword evidence="2" id="KW-1185">Reference proteome</keyword>
<proteinExistence type="predicted"/>
<accession>G7ZH66</accession>
<dbReference type="HOGENOM" id="CLU_3323892_0_0_5"/>
<geneLocation type="plasmid" evidence="1 2">
    <name>AZO_p4</name>
</geneLocation>
<dbReference type="Proteomes" id="UP000005667">
    <property type="component" value="Plasmid AZO_p4"/>
</dbReference>
<evidence type="ECO:0000313" key="1">
    <source>
        <dbReference type="EMBL" id="CBS90766.1"/>
    </source>
</evidence>